<dbReference type="AlphaFoldDB" id="A0A0E4C8Z2"/>
<dbReference type="CDD" id="cd02966">
    <property type="entry name" value="TlpA_like_family"/>
    <property type="match status" value="1"/>
</dbReference>
<dbReference type="GO" id="GO:0016491">
    <property type="term" value="F:oxidoreductase activity"/>
    <property type="evidence" value="ECO:0007669"/>
    <property type="project" value="InterPro"/>
</dbReference>
<feature type="domain" description="Alkyl hydroperoxide reductase subunit C/ Thiol specific antioxidant" evidence="1">
    <location>
        <begin position="1"/>
        <end position="75"/>
    </location>
</feature>
<name>A0A0E4C8Z2_9FIRM</name>
<proteinExistence type="predicted"/>
<dbReference type="EMBL" id="CGIH01000029">
    <property type="protein sequence ID" value="CFX74800.1"/>
    <property type="molecule type" value="Genomic_DNA"/>
</dbReference>
<evidence type="ECO:0000259" key="1">
    <source>
        <dbReference type="Pfam" id="PF00578"/>
    </source>
</evidence>
<protein>
    <submittedName>
        <fullName evidence="2">Alkyl hydroperoxide reductase subunit C/ Thiol specific antioxidant</fullName>
    </submittedName>
</protein>
<dbReference type="GO" id="GO:0016209">
    <property type="term" value="F:antioxidant activity"/>
    <property type="evidence" value="ECO:0007669"/>
    <property type="project" value="InterPro"/>
</dbReference>
<dbReference type="Gene3D" id="3.40.30.10">
    <property type="entry name" value="Glutaredoxin"/>
    <property type="match status" value="1"/>
</dbReference>
<gene>
    <name evidence="2" type="ORF">1783</name>
</gene>
<dbReference type="Proteomes" id="UP000045545">
    <property type="component" value="Unassembled WGS sequence"/>
</dbReference>
<evidence type="ECO:0000313" key="2">
    <source>
        <dbReference type="EMBL" id="CFX74800.1"/>
    </source>
</evidence>
<sequence>MPELQALYQEIGDRKVNVVGIVADGMHYEADARYFIQKYGVNYPNIVPNQKFMDDFVRLTVAVPTSILVNDRGEIIGQPLMGYKSKAEFRQLIEGNL</sequence>
<evidence type="ECO:0000313" key="3">
    <source>
        <dbReference type="Proteomes" id="UP000045545"/>
    </source>
</evidence>
<organism evidence="2 3">
    <name type="scientific">Syntrophomonas zehnderi OL-4</name>
    <dbReference type="NCBI Taxonomy" id="690567"/>
    <lineage>
        <taxon>Bacteria</taxon>
        <taxon>Bacillati</taxon>
        <taxon>Bacillota</taxon>
        <taxon>Clostridia</taxon>
        <taxon>Eubacteriales</taxon>
        <taxon>Syntrophomonadaceae</taxon>
        <taxon>Syntrophomonas</taxon>
    </lineage>
</organism>
<accession>A0A0E4C8Z2</accession>
<dbReference type="InterPro" id="IPR036249">
    <property type="entry name" value="Thioredoxin-like_sf"/>
</dbReference>
<dbReference type="InterPro" id="IPR000866">
    <property type="entry name" value="AhpC/TSA"/>
</dbReference>
<dbReference type="SUPFAM" id="SSF52833">
    <property type="entry name" value="Thioredoxin-like"/>
    <property type="match status" value="1"/>
</dbReference>
<dbReference type="STRING" id="690567.1783"/>
<keyword evidence="3" id="KW-1185">Reference proteome</keyword>
<reference evidence="2 3" key="1">
    <citation type="submission" date="2015-03" db="EMBL/GenBank/DDBJ databases">
        <authorList>
            <person name="Murphy D."/>
        </authorList>
    </citation>
    <scope>NUCLEOTIDE SEQUENCE [LARGE SCALE GENOMIC DNA]</scope>
    <source>
        <strain evidence="2 3">OL-4</strain>
    </source>
</reference>
<dbReference type="Pfam" id="PF00578">
    <property type="entry name" value="AhpC-TSA"/>
    <property type="match status" value="1"/>
</dbReference>